<dbReference type="InterPro" id="IPR010982">
    <property type="entry name" value="Lambda_DNA-bd_dom_sf"/>
</dbReference>
<proteinExistence type="predicted"/>
<dbReference type="CDD" id="cd00093">
    <property type="entry name" value="HTH_XRE"/>
    <property type="match status" value="1"/>
</dbReference>
<dbReference type="GO" id="GO:0003677">
    <property type="term" value="F:DNA binding"/>
    <property type="evidence" value="ECO:0007669"/>
    <property type="project" value="InterPro"/>
</dbReference>
<evidence type="ECO:0000259" key="1">
    <source>
        <dbReference type="PROSITE" id="PS50943"/>
    </source>
</evidence>
<dbReference type="InterPro" id="IPR001387">
    <property type="entry name" value="Cro/C1-type_HTH"/>
</dbReference>
<name>A0A2N5CDU2_9BURK</name>
<dbReference type="EMBL" id="PJRP01000004">
    <property type="protein sequence ID" value="PLQ00374.1"/>
    <property type="molecule type" value="Genomic_DNA"/>
</dbReference>
<evidence type="ECO:0000313" key="3">
    <source>
        <dbReference type="Proteomes" id="UP000234341"/>
    </source>
</evidence>
<reference evidence="2 3" key="1">
    <citation type="submission" date="2017-12" db="EMBL/GenBank/DDBJ databases">
        <title>Genome sequence of the active heterotrophic nitrifier-denitrifier, Cupriavidus pauculus UM1.</title>
        <authorList>
            <person name="Putonti C."/>
            <person name="Castignetti D."/>
        </authorList>
    </citation>
    <scope>NUCLEOTIDE SEQUENCE [LARGE SCALE GENOMIC DNA]</scope>
    <source>
        <strain evidence="2 3">UM1</strain>
    </source>
</reference>
<sequence length="126" mass="13150">MDLIELGVAFKAARIHSRKTQQEVADLTGVSRARISAFENGALPELGVVKVLALFEVVGLEILARPAGQGRTLDDLVAEQTSAAHSSNLEPTGKRVRHIKGVQGKRAGAIAWLAGTSASGKGGPTK</sequence>
<dbReference type="SUPFAM" id="SSF47413">
    <property type="entry name" value="lambda repressor-like DNA-binding domains"/>
    <property type="match status" value="1"/>
</dbReference>
<dbReference type="AlphaFoldDB" id="A0A2N5CDU2"/>
<dbReference type="PROSITE" id="PS50943">
    <property type="entry name" value="HTH_CROC1"/>
    <property type="match status" value="1"/>
</dbReference>
<organism evidence="2 3">
    <name type="scientific">Cupriavidus pauculus</name>
    <dbReference type="NCBI Taxonomy" id="82633"/>
    <lineage>
        <taxon>Bacteria</taxon>
        <taxon>Pseudomonadati</taxon>
        <taxon>Pseudomonadota</taxon>
        <taxon>Betaproteobacteria</taxon>
        <taxon>Burkholderiales</taxon>
        <taxon>Burkholderiaceae</taxon>
        <taxon>Cupriavidus</taxon>
    </lineage>
</organism>
<dbReference type="SMART" id="SM00530">
    <property type="entry name" value="HTH_XRE"/>
    <property type="match status" value="1"/>
</dbReference>
<dbReference type="OrthoDB" id="6897133at2"/>
<comment type="caution">
    <text evidence="2">The sequence shown here is derived from an EMBL/GenBank/DDBJ whole genome shotgun (WGS) entry which is preliminary data.</text>
</comment>
<protein>
    <submittedName>
        <fullName evidence="2">XRE family transcriptional regulator</fullName>
    </submittedName>
</protein>
<accession>A0A2N5CDU2</accession>
<dbReference type="Gene3D" id="1.10.260.40">
    <property type="entry name" value="lambda repressor-like DNA-binding domains"/>
    <property type="match status" value="1"/>
</dbReference>
<evidence type="ECO:0000313" key="2">
    <source>
        <dbReference type="EMBL" id="PLQ00374.1"/>
    </source>
</evidence>
<feature type="domain" description="HTH cro/C1-type" evidence="1">
    <location>
        <begin position="10"/>
        <end position="41"/>
    </location>
</feature>
<gene>
    <name evidence="2" type="ORF">CYJ10_12130</name>
</gene>
<dbReference type="Proteomes" id="UP000234341">
    <property type="component" value="Unassembled WGS sequence"/>
</dbReference>
<dbReference type="Pfam" id="PF01381">
    <property type="entry name" value="HTH_3"/>
    <property type="match status" value="1"/>
</dbReference>
<dbReference type="RefSeq" id="WP_101681744.1">
    <property type="nucleotide sequence ID" value="NZ_PJRP01000004.1"/>
</dbReference>